<dbReference type="Pfam" id="PF14390">
    <property type="entry name" value="DUF4420"/>
    <property type="match status" value="1"/>
</dbReference>
<sequence length="337" mass="36984">MAALSSTDLLSTWRALSGDASSPGWRTIDLFQKNTIKVKAARHAPGNEETVLIGFSETKIAPTSQLPQGQGFRIERVNLGETLGEHQWLAIIRQPAGSLELFAAVVVDVCSRLSAAIESSEHAAYQTLLGRVRGWQEFMRRGRAGLTLEAEQGLVGELLFLRNLFDEGLPFFSAVNGWKGPLDGLHDFELGTGAIEVKSTMATQGFPVRIASLEQLDDAQSPPLFIAALRLTINEHGMTLPALVEELRGIIMADFSATGLFEQALHKVGYIDMHANTYIRNFSLTEIRLHQVDGNFPRLIRTTVHTAIRQAQYELDIALISSDDHTLTAVLEQLGAI</sequence>
<proteinExistence type="predicted"/>
<evidence type="ECO:0008006" key="3">
    <source>
        <dbReference type="Google" id="ProtNLM"/>
    </source>
</evidence>
<name>A0A1Y3NXZ2_9PSED</name>
<evidence type="ECO:0000313" key="2">
    <source>
        <dbReference type="Proteomes" id="UP000195440"/>
    </source>
</evidence>
<dbReference type="Proteomes" id="UP000195440">
    <property type="component" value="Unassembled WGS sequence"/>
</dbReference>
<dbReference type="InterPro" id="IPR025534">
    <property type="entry name" value="DUF4420"/>
</dbReference>
<organism evidence="1 2">
    <name type="scientific">Pseudomonas caspiana</name>
    <dbReference type="NCBI Taxonomy" id="1451454"/>
    <lineage>
        <taxon>Bacteria</taxon>
        <taxon>Pseudomonadati</taxon>
        <taxon>Pseudomonadota</taxon>
        <taxon>Gammaproteobacteria</taxon>
        <taxon>Pseudomonadales</taxon>
        <taxon>Pseudomonadaceae</taxon>
        <taxon>Pseudomonas</taxon>
    </lineage>
</organism>
<evidence type="ECO:0000313" key="1">
    <source>
        <dbReference type="EMBL" id="OUM72446.1"/>
    </source>
</evidence>
<accession>A0A1Y3NXZ2</accession>
<dbReference type="OrthoDB" id="2808696at2"/>
<dbReference type="AlphaFoldDB" id="A0A1Y3NXZ2"/>
<comment type="caution">
    <text evidence="1">The sequence shown here is derived from an EMBL/GenBank/DDBJ whole genome shotgun (WGS) entry which is preliminary data.</text>
</comment>
<gene>
    <name evidence="1" type="ORF">AUC60_17885</name>
</gene>
<protein>
    <recommendedName>
        <fullName evidence="3">PD-(D/E)XK motif protein</fullName>
    </recommendedName>
</protein>
<dbReference type="RefSeq" id="WP_087270527.1">
    <property type="nucleotide sequence ID" value="NZ_JBJGBV010000004.1"/>
</dbReference>
<dbReference type="EMBL" id="LOHF01000016">
    <property type="protein sequence ID" value="OUM72446.1"/>
    <property type="molecule type" value="Genomic_DNA"/>
</dbReference>
<reference evidence="1 2" key="1">
    <citation type="journal article" date="2017" name="Syst. Appl. Microbiol.">
        <title>Pseudomonas caspiana sp. nov., a citrus pathogen in the Pseudomonas syringae phylogenetic group.</title>
        <authorList>
            <person name="Busquets A."/>
            <person name="Gomila M."/>
            <person name="Beiki F."/>
            <person name="Mulet M."/>
            <person name="Rahimian H."/>
            <person name="Garcia-Valdes E."/>
            <person name="Lalucat J."/>
        </authorList>
    </citation>
    <scope>NUCLEOTIDE SEQUENCE [LARGE SCALE GENOMIC DNA]</scope>
    <source>
        <strain evidence="1 2">FBF102</strain>
    </source>
</reference>
<keyword evidence="2" id="KW-1185">Reference proteome</keyword>